<dbReference type="Proteomes" id="UP001497497">
    <property type="component" value="Unassembled WGS sequence"/>
</dbReference>
<protein>
    <recommendedName>
        <fullName evidence="6">Ig-like domain-containing protein</fullName>
    </recommendedName>
</protein>
<feature type="region of interest" description="Disordered" evidence="1">
    <location>
        <begin position="505"/>
        <end position="531"/>
    </location>
</feature>
<sequence>MILILLTTIQIVLVLCLSQSEDFQGVVQFTLNVTYQENDSKIPYDLRSHQILLIQPNTNLSFYCSASGTSVAYVMLALTNRYNVTNKYNNTQELILQHEIKNANCHDSGTFTCIAGDLNRTEVNVASDIIIECPIDEIRFGLTNQYVAVRKNTVNMTLICEENNPLNSLTLLNGRNRSHYLNYTERSQQITYYFPVMTCDDMGSYLCLINRSESPHRKEEKMLRISVNNCPPRIISDCDSDNHIINNGMFTSVILCVEVPFNGTIIAVNYNGRWLESKNCNNDSCLQYNPHPSDTFRYRLNITFRQQNPINVEDVVIKIGSGYNFRNNYINYTIKMNGSRRTNNSDKSITKNKEARHQGSSASDVAGSSSISSNKSTSAMYGSDPMSSKSVAGDSGELERTVFFVLFGILCFITVVTGFIAYRYRRKFHTDRIRRMSNRSRPRSILKYLARFFQEGSANNDEDVYCNTKKTMKAVKRKSVVQKVDLGDEPSELFKKAQPNLYQKFRSKVRTPTPQTRSIESDNADSGEDSGRYLSDDGLIYVTLGSVNKKRRQKVCQRKRRRRKVKYAKLDYTKTGKFTITDDNCVYEDGDHVYQNVPAVPHVYQNVPAGQDIYQNVPAYV</sequence>
<evidence type="ECO:0008006" key="6">
    <source>
        <dbReference type="Google" id="ProtNLM"/>
    </source>
</evidence>
<feature type="region of interest" description="Disordered" evidence="1">
    <location>
        <begin position="340"/>
        <end position="390"/>
    </location>
</feature>
<feature type="signal peptide" evidence="3">
    <location>
        <begin position="1"/>
        <end position="18"/>
    </location>
</feature>
<evidence type="ECO:0000313" key="4">
    <source>
        <dbReference type="EMBL" id="CAL1532960.1"/>
    </source>
</evidence>
<evidence type="ECO:0000313" key="5">
    <source>
        <dbReference type="Proteomes" id="UP001497497"/>
    </source>
</evidence>
<keyword evidence="2" id="KW-1133">Transmembrane helix</keyword>
<keyword evidence="2" id="KW-0472">Membrane</keyword>
<evidence type="ECO:0000256" key="2">
    <source>
        <dbReference type="SAM" id="Phobius"/>
    </source>
</evidence>
<dbReference type="AlphaFoldDB" id="A0AAV2HHX4"/>
<feature type="compositionally biased region" description="Basic and acidic residues" evidence="1">
    <location>
        <begin position="348"/>
        <end position="357"/>
    </location>
</feature>
<feature type="chain" id="PRO_5043673974" description="Ig-like domain-containing protein" evidence="3">
    <location>
        <begin position="19"/>
        <end position="621"/>
    </location>
</feature>
<feature type="transmembrane region" description="Helical" evidence="2">
    <location>
        <begin position="402"/>
        <end position="424"/>
    </location>
</feature>
<name>A0AAV2HHX4_LYMST</name>
<keyword evidence="3" id="KW-0732">Signal</keyword>
<feature type="compositionally biased region" description="Low complexity" evidence="1">
    <location>
        <begin position="359"/>
        <end position="378"/>
    </location>
</feature>
<dbReference type="EMBL" id="CAXITT010000129">
    <property type="protein sequence ID" value="CAL1532960.1"/>
    <property type="molecule type" value="Genomic_DNA"/>
</dbReference>
<accession>A0AAV2HHX4</accession>
<evidence type="ECO:0000256" key="1">
    <source>
        <dbReference type="SAM" id="MobiDB-lite"/>
    </source>
</evidence>
<keyword evidence="5" id="KW-1185">Reference proteome</keyword>
<gene>
    <name evidence="4" type="ORF">GSLYS_00006978001</name>
</gene>
<proteinExistence type="predicted"/>
<organism evidence="4 5">
    <name type="scientific">Lymnaea stagnalis</name>
    <name type="common">Great pond snail</name>
    <name type="synonym">Helix stagnalis</name>
    <dbReference type="NCBI Taxonomy" id="6523"/>
    <lineage>
        <taxon>Eukaryota</taxon>
        <taxon>Metazoa</taxon>
        <taxon>Spiralia</taxon>
        <taxon>Lophotrochozoa</taxon>
        <taxon>Mollusca</taxon>
        <taxon>Gastropoda</taxon>
        <taxon>Heterobranchia</taxon>
        <taxon>Euthyneura</taxon>
        <taxon>Panpulmonata</taxon>
        <taxon>Hygrophila</taxon>
        <taxon>Lymnaeoidea</taxon>
        <taxon>Lymnaeidae</taxon>
        <taxon>Lymnaea</taxon>
    </lineage>
</organism>
<evidence type="ECO:0000256" key="3">
    <source>
        <dbReference type="SAM" id="SignalP"/>
    </source>
</evidence>
<reference evidence="4 5" key="1">
    <citation type="submission" date="2024-04" db="EMBL/GenBank/DDBJ databases">
        <authorList>
            <consortium name="Genoscope - CEA"/>
            <person name="William W."/>
        </authorList>
    </citation>
    <scope>NUCLEOTIDE SEQUENCE [LARGE SCALE GENOMIC DNA]</scope>
</reference>
<keyword evidence="2" id="KW-0812">Transmembrane</keyword>
<comment type="caution">
    <text evidence="4">The sequence shown here is derived from an EMBL/GenBank/DDBJ whole genome shotgun (WGS) entry which is preliminary data.</text>
</comment>